<proteinExistence type="inferred from homology"/>
<dbReference type="PANTHER" id="PTHR43392:SF2">
    <property type="entry name" value="AAA-TYPE ATPASE FAMILY PROTEIN _ ANKYRIN REPEAT FAMILY PROTEIN"/>
    <property type="match status" value="1"/>
</dbReference>
<dbReference type="InterPro" id="IPR000641">
    <property type="entry name" value="CbxX/CfxQ"/>
</dbReference>
<dbReference type="InterPro" id="IPR027417">
    <property type="entry name" value="P-loop_NTPase"/>
</dbReference>
<dbReference type="SUPFAM" id="SSF52540">
    <property type="entry name" value="P-loop containing nucleoside triphosphate hydrolases"/>
    <property type="match status" value="1"/>
</dbReference>
<comment type="caution">
    <text evidence="5">The sequence shown here is derived from an EMBL/GenBank/DDBJ whole genome shotgun (WGS) entry which is preliminary data.</text>
</comment>
<sequence length="642" mass="70638">MLAPIHVSLRQAGTDLHQLAPPRQPKAASRSIVTDAGNRFLQEACLLLQSNLDKFNLTAECSECGAQCAWAPPQKAGSLWVEAGGNTCTPWSCRGKLAGWLDPQSLPALVWVFSLKAASETGKGPDVVLNECVPLFPAEEFFRAVWPQAQILSMVFSPIDLGLPVNRSRRSVYLKAPQNLVDGLVDQMAEAKGLPPRPPGHHYGVQAAMPTGERMRMLTHLEKVQETMLCDLDVNADIAQNPGYSKPMSIVPTLVRNSVIYNFQADREFLVLELLASQGLPYFLPDEHPFTREMPEEFLNELAKIPDRKLKCICGNAMNMAQELCENTRLLEEVPNPPPAPKYDSLPLMEDSEELRPLLAKLRKLVGLQSVKEAMGKLFGLVKLSAWRTSLGMTSLEGQSFHMRFLGNPGTGKTVVARIVGEMMVKMGVVSMPKEQRKKLEAEAKEKSIEEGQEVPTELVFREASRADLVAQYLGQTAPKVERAVENALGGVLFIDEAYALVRDGKDSFGQEAVDTLIKEMEDKRKNVIVILAGYESEMDTFFDSNPGFKSRVPFSFRFEDYSCSELGQIGNLVLSSQGLSVAPDVSPQLVDLISFTSGCCNDIADPDCHPSRDNGNGRTVRNVVEAITAGLPCVYLDLDTI</sequence>
<evidence type="ECO:0000256" key="2">
    <source>
        <dbReference type="ARBA" id="ARBA00022741"/>
    </source>
</evidence>
<dbReference type="OrthoDB" id="443902at2759"/>
<accession>A0A812S591</accession>
<keyword evidence="2" id="KW-0547">Nucleotide-binding</keyword>
<feature type="domain" description="AAA+ ATPase" evidence="4">
    <location>
        <begin position="399"/>
        <end position="563"/>
    </location>
</feature>
<evidence type="ECO:0000256" key="1">
    <source>
        <dbReference type="ARBA" id="ARBA00010378"/>
    </source>
</evidence>
<gene>
    <name evidence="5" type="primary">spoVK</name>
    <name evidence="5" type="ORF">SNAT2548_LOCUS26121</name>
</gene>
<reference evidence="5" key="1">
    <citation type="submission" date="2021-02" db="EMBL/GenBank/DDBJ databases">
        <authorList>
            <person name="Dougan E. K."/>
            <person name="Rhodes N."/>
            <person name="Thang M."/>
            <person name="Chan C."/>
        </authorList>
    </citation>
    <scope>NUCLEOTIDE SEQUENCE</scope>
</reference>
<evidence type="ECO:0000256" key="3">
    <source>
        <dbReference type="ARBA" id="ARBA00022840"/>
    </source>
</evidence>
<dbReference type="Gene3D" id="1.10.8.60">
    <property type="match status" value="1"/>
</dbReference>
<evidence type="ECO:0000313" key="6">
    <source>
        <dbReference type="Proteomes" id="UP000604046"/>
    </source>
</evidence>
<dbReference type="PRINTS" id="PR00819">
    <property type="entry name" value="CBXCFQXSUPER"/>
</dbReference>
<keyword evidence="6" id="KW-1185">Reference proteome</keyword>
<dbReference type="AlphaFoldDB" id="A0A812S591"/>
<dbReference type="InterPro" id="IPR003593">
    <property type="entry name" value="AAA+_ATPase"/>
</dbReference>
<dbReference type="CDD" id="cd00009">
    <property type="entry name" value="AAA"/>
    <property type="match status" value="1"/>
</dbReference>
<dbReference type="GO" id="GO:0016887">
    <property type="term" value="F:ATP hydrolysis activity"/>
    <property type="evidence" value="ECO:0007669"/>
    <property type="project" value="InterPro"/>
</dbReference>
<dbReference type="Pfam" id="PF00004">
    <property type="entry name" value="AAA"/>
    <property type="match status" value="1"/>
</dbReference>
<comment type="similarity">
    <text evidence="1">Belongs to the CbxX/CfxQ family.</text>
</comment>
<name>A0A812S591_9DINO</name>
<dbReference type="GO" id="GO:0005524">
    <property type="term" value="F:ATP binding"/>
    <property type="evidence" value="ECO:0007669"/>
    <property type="project" value="UniProtKB-KW"/>
</dbReference>
<dbReference type="SMART" id="SM00382">
    <property type="entry name" value="AAA"/>
    <property type="match status" value="1"/>
</dbReference>
<dbReference type="PANTHER" id="PTHR43392">
    <property type="entry name" value="AAA-TYPE ATPASE FAMILY PROTEIN / ANKYRIN REPEAT FAMILY PROTEIN"/>
    <property type="match status" value="1"/>
</dbReference>
<dbReference type="Proteomes" id="UP000604046">
    <property type="component" value="Unassembled WGS sequence"/>
</dbReference>
<dbReference type="InterPro" id="IPR050773">
    <property type="entry name" value="CbxX/CfxQ_RuBisCO_ESX"/>
</dbReference>
<dbReference type="InterPro" id="IPR003959">
    <property type="entry name" value="ATPase_AAA_core"/>
</dbReference>
<dbReference type="EMBL" id="CAJNDS010002419">
    <property type="protein sequence ID" value="CAE7467234.1"/>
    <property type="molecule type" value="Genomic_DNA"/>
</dbReference>
<evidence type="ECO:0000313" key="5">
    <source>
        <dbReference type="EMBL" id="CAE7467234.1"/>
    </source>
</evidence>
<evidence type="ECO:0000259" key="4">
    <source>
        <dbReference type="SMART" id="SM00382"/>
    </source>
</evidence>
<protein>
    <submittedName>
        <fullName evidence="5">SpoVK protein</fullName>
    </submittedName>
</protein>
<organism evidence="5 6">
    <name type="scientific">Symbiodinium natans</name>
    <dbReference type="NCBI Taxonomy" id="878477"/>
    <lineage>
        <taxon>Eukaryota</taxon>
        <taxon>Sar</taxon>
        <taxon>Alveolata</taxon>
        <taxon>Dinophyceae</taxon>
        <taxon>Suessiales</taxon>
        <taxon>Symbiodiniaceae</taxon>
        <taxon>Symbiodinium</taxon>
    </lineage>
</organism>
<keyword evidence="3" id="KW-0067">ATP-binding</keyword>
<dbReference type="Gene3D" id="3.40.50.300">
    <property type="entry name" value="P-loop containing nucleotide triphosphate hydrolases"/>
    <property type="match status" value="1"/>
</dbReference>